<evidence type="ECO:0000313" key="3">
    <source>
        <dbReference type="Proteomes" id="UP000184330"/>
    </source>
</evidence>
<dbReference type="InterPro" id="IPR027443">
    <property type="entry name" value="IPNS-like_sf"/>
</dbReference>
<protein>
    <recommendedName>
        <fullName evidence="1">Non-haem dioxygenase N-terminal domain-containing protein</fullName>
    </recommendedName>
</protein>
<keyword evidence="3" id="KW-1185">Reference proteome</keyword>
<reference evidence="2 3" key="1">
    <citation type="submission" date="2016-03" db="EMBL/GenBank/DDBJ databases">
        <authorList>
            <person name="Ploux O."/>
        </authorList>
    </citation>
    <scope>NUCLEOTIDE SEQUENCE [LARGE SCALE GENOMIC DNA]</scope>
    <source>
        <strain evidence="2 3">UAMH 11012</strain>
    </source>
</reference>
<proteinExistence type="predicted"/>
<organism evidence="2 3">
    <name type="scientific">Phialocephala subalpina</name>
    <dbReference type="NCBI Taxonomy" id="576137"/>
    <lineage>
        <taxon>Eukaryota</taxon>
        <taxon>Fungi</taxon>
        <taxon>Dikarya</taxon>
        <taxon>Ascomycota</taxon>
        <taxon>Pezizomycotina</taxon>
        <taxon>Leotiomycetes</taxon>
        <taxon>Helotiales</taxon>
        <taxon>Mollisiaceae</taxon>
        <taxon>Phialocephala</taxon>
        <taxon>Phialocephala fortinii species complex</taxon>
    </lineage>
</organism>
<evidence type="ECO:0000313" key="2">
    <source>
        <dbReference type="EMBL" id="CZR64301.1"/>
    </source>
</evidence>
<evidence type="ECO:0000259" key="1">
    <source>
        <dbReference type="Pfam" id="PF14226"/>
    </source>
</evidence>
<name>A0A1L7XH00_9HELO</name>
<dbReference type="AlphaFoldDB" id="A0A1L7XH00"/>
<dbReference type="SUPFAM" id="SSF51197">
    <property type="entry name" value="Clavaminate synthase-like"/>
    <property type="match status" value="1"/>
</dbReference>
<gene>
    <name evidence="2" type="ORF">PAC_14199</name>
</gene>
<accession>A0A1L7XH00</accession>
<dbReference type="Gene3D" id="2.60.120.330">
    <property type="entry name" value="B-lactam Antibiotic, Isopenicillin N Synthase, Chain"/>
    <property type="match status" value="1"/>
</dbReference>
<feature type="domain" description="Non-haem dioxygenase N-terminal" evidence="1">
    <location>
        <begin position="50"/>
        <end position="99"/>
    </location>
</feature>
<sequence>MPSAIWSAPPPAAPQVELLKASIRLRAYSPPSPTTEPCGMGQPREFGPHLHTTGFLYLVNHGIEEDSVQRHLDIATTLLNLPKEEKIPYETTKEVSRLGRYAGVAPDLSRDIWLGEQQRGETRPNM</sequence>
<dbReference type="Pfam" id="PF14226">
    <property type="entry name" value="DIOX_N"/>
    <property type="match status" value="1"/>
</dbReference>
<dbReference type="InterPro" id="IPR026992">
    <property type="entry name" value="DIOX_N"/>
</dbReference>
<dbReference type="Proteomes" id="UP000184330">
    <property type="component" value="Unassembled WGS sequence"/>
</dbReference>
<dbReference type="EMBL" id="FJOG01000026">
    <property type="protein sequence ID" value="CZR64301.1"/>
    <property type="molecule type" value="Genomic_DNA"/>
</dbReference>